<gene>
    <name evidence="3" type="ORF">CSUI_009095</name>
</gene>
<comment type="caution">
    <text evidence="3">The sequence shown here is derived from an EMBL/GenBank/DDBJ whole genome shotgun (WGS) entry which is preliminary data.</text>
</comment>
<keyword evidence="2" id="KW-0732">Signal</keyword>
<evidence type="ECO:0000313" key="4">
    <source>
        <dbReference type="Proteomes" id="UP000221165"/>
    </source>
</evidence>
<dbReference type="EMBL" id="MIGC01005285">
    <property type="protein sequence ID" value="PHJ17079.1"/>
    <property type="molecule type" value="Genomic_DNA"/>
</dbReference>
<dbReference type="Proteomes" id="UP000221165">
    <property type="component" value="Unassembled WGS sequence"/>
</dbReference>
<feature type="compositionally biased region" description="Acidic residues" evidence="1">
    <location>
        <begin position="186"/>
        <end position="212"/>
    </location>
</feature>
<feature type="compositionally biased region" description="Low complexity" evidence="1">
    <location>
        <begin position="374"/>
        <end position="402"/>
    </location>
</feature>
<evidence type="ECO:0000313" key="3">
    <source>
        <dbReference type="EMBL" id="PHJ17079.1"/>
    </source>
</evidence>
<dbReference type="AlphaFoldDB" id="A0A2C6KIZ3"/>
<sequence>MKQQTRPAPLQLALFSSVVVAGLAVIAASEAFTLDGFSDDADISSLNEISASELSSGLNSHPAESHLSDVKLSADGQQRLRDQLQAELGWAADLSLLQQNHGIHNAAEENSLKRGLPGFTSEDTEDSVEEDDDSEDELSFAEVGDGADNAADDDFDEGRVPEEAFDPEESEDLEDIDSEAAFLEAGENEDLDDDGFEDETDSSVEDDTDEVTDNVLPDPYSATELSYLEQERPDENDTASLPASFAEIQSAKRSIRKHSYAPNQRASVAEIPASFNQDRVRVVSDQGPIENQLLDEAAPDAEGAGVVSPTGDEGAEGSASESEAFGSATEGAGEGTPSTSEGEDGSTEAEAGGATTQPAESVQEGAVEQEGKVAETPAPAELPSAEASAPGEGEALSPAAAGETEEVAAAEVADEMKNQDETVKEAKPQEVLHRHGWQDMETTQGLRKEEVGVKSSAPATTGFTALVVAISIAASSLLL</sequence>
<keyword evidence="4" id="KW-1185">Reference proteome</keyword>
<dbReference type="OrthoDB" id="332410at2759"/>
<dbReference type="GeneID" id="94432425"/>
<evidence type="ECO:0000256" key="1">
    <source>
        <dbReference type="SAM" id="MobiDB-lite"/>
    </source>
</evidence>
<organism evidence="3 4">
    <name type="scientific">Cystoisospora suis</name>
    <dbReference type="NCBI Taxonomy" id="483139"/>
    <lineage>
        <taxon>Eukaryota</taxon>
        <taxon>Sar</taxon>
        <taxon>Alveolata</taxon>
        <taxon>Apicomplexa</taxon>
        <taxon>Conoidasida</taxon>
        <taxon>Coccidia</taxon>
        <taxon>Eucoccidiorida</taxon>
        <taxon>Eimeriorina</taxon>
        <taxon>Sarcocystidae</taxon>
        <taxon>Cystoisospora</taxon>
    </lineage>
</organism>
<feature type="compositionally biased region" description="Low complexity" evidence="1">
    <location>
        <begin position="316"/>
        <end position="331"/>
    </location>
</feature>
<feature type="compositionally biased region" description="Basic and acidic residues" evidence="1">
    <location>
        <begin position="414"/>
        <end position="438"/>
    </location>
</feature>
<protein>
    <submittedName>
        <fullName evidence="3">Rhoptry protein rop6</fullName>
    </submittedName>
</protein>
<proteinExistence type="predicted"/>
<evidence type="ECO:0000256" key="2">
    <source>
        <dbReference type="SAM" id="SignalP"/>
    </source>
</evidence>
<reference evidence="3 4" key="1">
    <citation type="journal article" date="2017" name="Int. J. Parasitol.">
        <title>The genome of the protozoan parasite Cystoisospora suis and a reverse vaccinology approach to identify vaccine candidates.</title>
        <authorList>
            <person name="Palmieri N."/>
            <person name="Shrestha A."/>
            <person name="Ruttkowski B."/>
            <person name="Beck T."/>
            <person name="Vogl C."/>
            <person name="Tomley F."/>
            <person name="Blake D.P."/>
            <person name="Joachim A."/>
        </authorList>
    </citation>
    <scope>NUCLEOTIDE SEQUENCE [LARGE SCALE GENOMIC DNA]</scope>
    <source>
        <strain evidence="3 4">Wien I</strain>
    </source>
</reference>
<accession>A0A2C6KIZ3</accession>
<feature type="compositionally biased region" description="Acidic residues" evidence="1">
    <location>
        <begin position="122"/>
        <end position="139"/>
    </location>
</feature>
<feature type="region of interest" description="Disordered" evidence="1">
    <location>
        <begin position="108"/>
        <end position="222"/>
    </location>
</feature>
<feature type="signal peptide" evidence="2">
    <location>
        <begin position="1"/>
        <end position="31"/>
    </location>
</feature>
<dbReference type="VEuPathDB" id="ToxoDB:CSUI_009095"/>
<dbReference type="RefSeq" id="XP_067918804.1">
    <property type="nucleotide sequence ID" value="XM_068069214.1"/>
</dbReference>
<feature type="region of interest" description="Disordered" evidence="1">
    <location>
        <begin position="256"/>
        <end position="456"/>
    </location>
</feature>
<name>A0A2C6KIZ3_9APIC</name>
<feature type="compositionally biased region" description="Acidic residues" evidence="1">
    <location>
        <begin position="163"/>
        <end position="178"/>
    </location>
</feature>
<feature type="chain" id="PRO_5013039078" evidence="2">
    <location>
        <begin position="32"/>
        <end position="479"/>
    </location>
</feature>